<evidence type="ECO:0000256" key="1">
    <source>
        <dbReference type="ARBA" id="ARBA00004162"/>
    </source>
</evidence>
<evidence type="ECO:0000313" key="9">
    <source>
        <dbReference type="EMBL" id="MFD2206925.1"/>
    </source>
</evidence>
<evidence type="ECO:0000256" key="8">
    <source>
        <dbReference type="SAM" id="Phobius"/>
    </source>
</evidence>
<evidence type="ECO:0000256" key="7">
    <source>
        <dbReference type="RuleBase" id="RU003879"/>
    </source>
</evidence>
<dbReference type="Pfam" id="PF02472">
    <property type="entry name" value="ExbD"/>
    <property type="match status" value="1"/>
</dbReference>
<dbReference type="Proteomes" id="UP001597294">
    <property type="component" value="Unassembled WGS sequence"/>
</dbReference>
<keyword evidence="4 7" id="KW-0812">Transmembrane</keyword>
<comment type="caution">
    <text evidence="9">The sequence shown here is derived from an EMBL/GenBank/DDBJ whole genome shotgun (WGS) entry which is preliminary data.</text>
</comment>
<keyword evidence="7" id="KW-0813">Transport</keyword>
<organism evidence="9 10">
    <name type="scientific">Kiloniella antarctica</name>
    <dbReference type="NCBI Taxonomy" id="1550907"/>
    <lineage>
        <taxon>Bacteria</taxon>
        <taxon>Pseudomonadati</taxon>
        <taxon>Pseudomonadota</taxon>
        <taxon>Alphaproteobacteria</taxon>
        <taxon>Rhodospirillales</taxon>
        <taxon>Kiloniellaceae</taxon>
        <taxon>Kiloniella</taxon>
    </lineage>
</organism>
<dbReference type="PANTHER" id="PTHR30558">
    <property type="entry name" value="EXBD MEMBRANE COMPONENT OF PMF-DRIVEN MACROMOLECULE IMPORT SYSTEM"/>
    <property type="match status" value="1"/>
</dbReference>
<dbReference type="Gene3D" id="3.30.420.270">
    <property type="match status" value="1"/>
</dbReference>
<evidence type="ECO:0000256" key="5">
    <source>
        <dbReference type="ARBA" id="ARBA00022989"/>
    </source>
</evidence>
<sequence>MIELSTDQTSEGDSIMPDLTPMLDVLFILLVFLILTANSANFSIEVDLPQPQETVLEQASSDAITITLRDPEYDGASVWELDGRAFLKWQDMRPALQSTLQQAPDQSVVIAGDKSASIENLVQVLSFLETQGRTAAEILLEP</sequence>
<dbReference type="EMBL" id="JBHUII010000008">
    <property type="protein sequence ID" value="MFD2206925.1"/>
    <property type="molecule type" value="Genomic_DNA"/>
</dbReference>
<name>A0ABW5BN94_9PROT</name>
<dbReference type="InterPro" id="IPR003400">
    <property type="entry name" value="ExbD"/>
</dbReference>
<protein>
    <submittedName>
        <fullName evidence="9">Biopolymer transporter ExbD</fullName>
    </submittedName>
</protein>
<dbReference type="PANTHER" id="PTHR30558:SF15">
    <property type="entry name" value="BIOPOLYMER TRANSPORT PROTEIN EXBD1"/>
    <property type="match status" value="1"/>
</dbReference>
<gene>
    <name evidence="9" type="ORF">ACFSKO_14950</name>
</gene>
<feature type="transmembrane region" description="Helical" evidence="8">
    <location>
        <begin position="25"/>
        <end position="44"/>
    </location>
</feature>
<evidence type="ECO:0000256" key="3">
    <source>
        <dbReference type="ARBA" id="ARBA00022475"/>
    </source>
</evidence>
<keyword evidence="10" id="KW-1185">Reference proteome</keyword>
<keyword evidence="6 8" id="KW-0472">Membrane</keyword>
<reference evidence="10" key="1">
    <citation type="journal article" date="2019" name="Int. J. Syst. Evol. Microbiol.">
        <title>The Global Catalogue of Microorganisms (GCM) 10K type strain sequencing project: providing services to taxonomists for standard genome sequencing and annotation.</title>
        <authorList>
            <consortium name="The Broad Institute Genomics Platform"/>
            <consortium name="The Broad Institute Genome Sequencing Center for Infectious Disease"/>
            <person name="Wu L."/>
            <person name="Ma J."/>
        </authorList>
    </citation>
    <scope>NUCLEOTIDE SEQUENCE [LARGE SCALE GENOMIC DNA]</scope>
    <source>
        <strain evidence="10">CGMCC 4.7192</strain>
    </source>
</reference>
<keyword evidence="5 8" id="KW-1133">Transmembrane helix</keyword>
<evidence type="ECO:0000256" key="4">
    <source>
        <dbReference type="ARBA" id="ARBA00022692"/>
    </source>
</evidence>
<evidence type="ECO:0000256" key="2">
    <source>
        <dbReference type="ARBA" id="ARBA00005811"/>
    </source>
</evidence>
<proteinExistence type="inferred from homology"/>
<comment type="similarity">
    <text evidence="2 7">Belongs to the ExbD/TolR family.</text>
</comment>
<comment type="subcellular location">
    <subcellularLocation>
        <location evidence="1">Cell membrane</location>
        <topology evidence="1">Single-pass membrane protein</topology>
    </subcellularLocation>
    <subcellularLocation>
        <location evidence="7">Cell membrane</location>
        <topology evidence="7">Single-pass type II membrane protein</topology>
    </subcellularLocation>
</comment>
<evidence type="ECO:0000313" key="10">
    <source>
        <dbReference type="Proteomes" id="UP001597294"/>
    </source>
</evidence>
<dbReference type="RefSeq" id="WP_380253044.1">
    <property type="nucleotide sequence ID" value="NZ_JBHUII010000008.1"/>
</dbReference>
<accession>A0ABW5BN94</accession>
<keyword evidence="3" id="KW-1003">Cell membrane</keyword>
<evidence type="ECO:0000256" key="6">
    <source>
        <dbReference type="ARBA" id="ARBA00023136"/>
    </source>
</evidence>
<keyword evidence="7" id="KW-0653">Protein transport</keyword>